<dbReference type="EMBL" id="JABWDY010037246">
    <property type="protein sequence ID" value="KAF5180557.1"/>
    <property type="molecule type" value="Genomic_DNA"/>
</dbReference>
<organism evidence="1 2">
    <name type="scientific">Thalictrum thalictroides</name>
    <name type="common">Rue-anemone</name>
    <name type="synonym">Anemone thalictroides</name>
    <dbReference type="NCBI Taxonomy" id="46969"/>
    <lineage>
        <taxon>Eukaryota</taxon>
        <taxon>Viridiplantae</taxon>
        <taxon>Streptophyta</taxon>
        <taxon>Embryophyta</taxon>
        <taxon>Tracheophyta</taxon>
        <taxon>Spermatophyta</taxon>
        <taxon>Magnoliopsida</taxon>
        <taxon>Ranunculales</taxon>
        <taxon>Ranunculaceae</taxon>
        <taxon>Thalictroideae</taxon>
        <taxon>Thalictrum</taxon>
    </lineage>
</organism>
<accession>A0A7J6V726</accession>
<name>A0A7J6V726_THATH</name>
<feature type="non-terminal residue" evidence="1">
    <location>
        <position position="135"/>
    </location>
</feature>
<protein>
    <submittedName>
        <fullName evidence="1">Uncharacterized protein</fullName>
    </submittedName>
</protein>
<proteinExistence type="predicted"/>
<keyword evidence="2" id="KW-1185">Reference proteome</keyword>
<dbReference type="Proteomes" id="UP000554482">
    <property type="component" value="Unassembled WGS sequence"/>
</dbReference>
<dbReference type="AlphaFoldDB" id="A0A7J6V726"/>
<comment type="caution">
    <text evidence="1">The sequence shown here is derived from an EMBL/GenBank/DDBJ whole genome shotgun (WGS) entry which is preliminary data.</text>
</comment>
<reference evidence="1 2" key="1">
    <citation type="submission" date="2020-06" db="EMBL/GenBank/DDBJ databases">
        <title>Transcriptomic and genomic resources for Thalictrum thalictroides and T. hernandezii: Facilitating candidate gene discovery in an emerging model plant lineage.</title>
        <authorList>
            <person name="Arias T."/>
            <person name="Riano-Pachon D.M."/>
            <person name="Di Stilio V.S."/>
        </authorList>
    </citation>
    <scope>NUCLEOTIDE SEQUENCE [LARGE SCALE GENOMIC DNA]</scope>
    <source>
        <strain evidence="2">cv. WT478/WT964</strain>
        <tissue evidence="1">Leaves</tissue>
    </source>
</reference>
<evidence type="ECO:0000313" key="2">
    <source>
        <dbReference type="Proteomes" id="UP000554482"/>
    </source>
</evidence>
<evidence type="ECO:0000313" key="1">
    <source>
        <dbReference type="EMBL" id="KAF5180557.1"/>
    </source>
</evidence>
<gene>
    <name evidence="1" type="ORF">FRX31_029855</name>
</gene>
<sequence>KVEEGKIRYCFSLTLDVACIVLFPDNFVLWGSSAEHGAVLEYEELLKKAQGEATRKNEVDKVTQGNDWWEGKASGPLLNYGEAVGLMRQRTPGTVNYRNSWEGGLWALSVRGVCCGVVGWGISQDGVNEFVTGKG</sequence>